<dbReference type="InterPro" id="IPR011990">
    <property type="entry name" value="TPR-like_helical_dom_sf"/>
</dbReference>
<dbReference type="PANTHER" id="PTHR45586">
    <property type="entry name" value="TPR REPEAT-CONTAINING PROTEIN PA4667"/>
    <property type="match status" value="1"/>
</dbReference>
<dbReference type="PROSITE" id="PS51257">
    <property type="entry name" value="PROKAR_LIPOPROTEIN"/>
    <property type="match status" value="1"/>
</dbReference>
<evidence type="ECO:0000256" key="4">
    <source>
        <dbReference type="SAM" id="SignalP"/>
    </source>
</evidence>
<organism evidence="5 6">
    <name type="scientific">Lampropedia aestuarii</name>
    <dbReference type="NCBI Taxonomy" id="2562762"/>
    <lineage>
        <taxon>Bacteria</taxon>
        <taxon>Pseudomonadati</taxon>
        <taxon>Pseudomonadota</taxon>
        <taxon>Betaproteobacteria</taxon>
        <taxon>Burkholderiales</taxon>
        <taxon>Comamonadaceae</taxon>
        <taxon>Lampropedia</taxon>
    </lineage>
</organism>
<reference evidence="5 6" key="1">
    <citation type="submission" date="2019-04" db="EMBL/GenBank/DDBJ databases">
        <title>Lampropedia sp YIM MLB12 draf genome.</title>
        <authorList>
            <person name="Wang Y.-X."/>
        </authorList>
    </citation>
    <scope>NUCLEOTIDE SEQUENCE [LARGE SCALE GENOMIC DNA]</scope>
    <source>
        <strain evidence="5 6">YIM MLB12</strain>
    </source>
</reference>
<dbReference type="InterPro" id="IPR051012">
    <property type="entry name" value="CellSynth/LPSAsmb/PSIAsmb"/>
</dbReference>
<dbReference type="PANTHER" id="PTHR45586:SF1">
    <property type="entry name" value="LIPOPOLYSACCHARIDE ASSEMBLY PROTEIN B"/>
    <property type="match status" value="1"/>
</dbReference>
<sequence>MQKNHQRTLFSLSLMAAFLLSGCQAAPSPVSAQTQAAETVESVPDNALSPRATAESFYEALVAEILVQEGDAGSSFELMLRSAQTRKQEDLFRRSMQIAFLLGDGERALRAANAWLAAVPSSRDANKAVLQVLVNLNRIPQSQWHLRKELNVAAESEMAENLYAIPLVYQRTPDKAVVYQVVQAAMVDQLQEDSPWRADALAVLGRIELQRGQQDAALDSLRQAYAVNPQSVGAAFLALELYAQGNPKAGAMLHAYANSDTANTLFLIAYGRLLAAQNNDQQALQVFQRVTSSVPDMPDPWLAQGALQASLEQFADAKKSLDQFDRLIEELPESDLQLRGMDESLVIRAQIAEAEGDLALTQSLLDEVGDPGLVMRVQVQRARSKAQQGHITEARALIQALPAPNDEIKQLKQRAEVQLLRDYGDTQGAYDLLAQLVKSNPDDDDLVYEYALMAERLGKVKEMETQLRRIIDRSPGHFHALNALGYSYADRGIRLAEARRLIQAALAFEPENPYVLDSMGWLEYRQGNLAAAQRLLEQAYRIDADAEIAAHLGEVLWVRGERSQALKVWREGLADNAQSQSLLETIERLDGAGSVLLLELPGHTGQAAPEAVKAQP</sequence>
<dbReference type="AlphaFoldDB" id="A0A4V3YXC6"/>
<evidence type="ECO:0000313" key="5">
    <source>
        <dbReference type="EMBL" id="THJ34602.1"/>
    </source>
</evidence>
<dbReference type="EMBL" id="SSWX01000006">
    <property type="protein sequence ID" value="THJ34602.1"/>
    <property type="molecule type" value="Genomic_DNA"/>
</dbReference>
<dbReference type="Gene3D" id="1.25.40.10">
    <property type="entry name" value="Tetratricopeptide repeat domain"/>
    <property type="match status" value="3"/>
</dbReference>
<feature type="signal peptide" evidence="4">
    <location>
        <begin position="1"/>
        <end position="25"/>
    </location>
</feature>
<evidence type="ECO:0000256" key="3">
    <source>
        <dbReference type="PROSITE-ProRule" id="PRU00339"/>
    </source>
</evidence>
<feature type="chain" id="PRO_5020500886" evidence="4">
    <location>
        <begin position="26"/>
        <end position="616"/>
    </location>
</feature>
<accession>A0A4V3YXC6</accession>
<dbReference type="PROSITE" id="PS50005">
    <property type="entry name" value="TPR"/>
    <property type="match status" value="1"/>
</dbReference>
<comment type="caution">
    <text evidence="5">The sequence shown here is derived from an EMBL/GenBank/DDBJ whole genome shotgun (WGS) entry which is preliminary data.</text>
</comment>
<dbReference type="RefSeq" id="WP_136405812.1">
    <property type="nucleotide sequence ID" value="NZ_SSWX01000006.1"/>
</dbReference>
<keyword evidence="2 3" id="KW-0802">TPR repeat</keyword>
<keyword evidence="4" id="KW-0732">Signal</keyword>
<dbReference type="SUPFAM" id="SSF48452">
    <property type="entry name" value="TPR-like"/>
    <property type="match status" value="2"/>
</dbReference>
<proteinExistence type="predicted"/>
<dbReference type="Proteomes" id="UP000306236">
    <property type="component" value="Unassembled WGS sequence"/>
</dbReference>
<name>A0A4V3YXC6_9BURK</name>
<gene>
    <name evidence="5" type="ORF">E8K88_06370</name>
</gene>
<keyword evidence="6" id="KW-1185">Reference proteome</keyword>
<evidence type="ECO:0000256" key="2">
    <source>
        <dbReference type="ARBA" id="ARBA00022803"/>
    </source>
</evidence>
<dbReference type="SMART" id="SM00028">
    <property type="entry name" value="TPR"/>
    <property type="match status" value="4"/>
</dbReference>
<evidence type="ECO:0000313" key="6">
    <source>
        <dbReference type="Proteomes" id="UP000306236"/>
    </source>
</evidence>
<dbReference type="InterPro" id="IPR019734">
    <property type="entry name" value="TPR_rpt"/>
</dbReference>
<evidence type="ECO:0000256" key="1">
    <source>
        <dbReference type="ARBA" id="ARBA00022737"/>
    </source>
</evidence>
<protein>
    <submittedName>
        <fullName evidence="5">Tetratricopeptide repeat protein</fullName>
    </submittedName>
</protein>
<keyword evidence="1" id="KW-0677">Repeat</keyword>
<dbReference type="OrthoDB" id="9766710at2"/>
<feature type="repeat" description="TPR" evidence="3">
    <location>
        <begin position="198"/>
        <end position="231"/>
    </location>
</feature>